<dbReference type="KEGG" id="hyj:FHG12_09265"/>
<evidence type="ECO:0000313" key="2">
    <source>
        <dbReference type="Proteomes" id="UP000305398"/>
    </source>
</evidence>
<gene>
    <name evidence="1" type="ORF">FHG12_09265</name>
</gene>
<dbReference type="RefSeq" id="WP_139515465.1">
    <property type="nucleotide sequence ID" value="NZ_CP040896.1"/>
</dbReference>
<dbReference type="AlphaFoldDB" id="A0A5B7ZZK4"/>
<reference evidence="1 2" key="1">
    <citation type="submission" date="2019-06" db="EMBL/GenBank/DDBJ databases">
        <authorList>
            <person name="Srinivasan S."/>
        </authorList>
    </citation>
    <scope>NUCLEOTIDE SEQUENCE [LARGE SCALE GENOMIC DNA]</scope>
    <source>
        <strain evidence="1 2">17J68-5</strain>
    </source>
</reference>
<dbReference type="Proteomes" id="UP000305398">
    <property type="component" value="Chromosome"/>
</dbReference>
<proteinExistence type="predicted"/>
<dbReference type="OrthoDB" id="882731at2"/>
<sequence>MLEMMVTKKIGRKSYHINATGTDLHELLTEHEKLSFQDVLACGLCGSDNLTLTSRTAQNKFKYCDVKCLDCRGSVTFGKRQDDDKTYFLRKKEGGKPGELDWQAFNPNATQE</sequence>
<evidence type="ECO:0000313" key="1">
    <source>
        <dbReference type="EMBL" id="QDA60287.1"/>
    </source>
</evidence>
<accession>A0A5B7ZZK4</accession>
<name>A0A5B7ZZK4_9BACT</name>
<keyword evidence="2" id="KW-1185">Reference proteome</keyword>
<dbReference type="EMBL" id="CP040896">
    <property type="protein sequence ID" value="QDA60287.1"/>
    <property type="molecule type" value="Genomic_DNA"/>
</dbReference>
<protein>
    <submittedName>
        <fullName evidence="1">Uncharacterized protein</fullName>
    </submittedName>
</protein>
<organism evidence="1 2">
    <name type="scientific">Hymenobacter jejuensis</name>
    <dbReference type="NCBI Taxonomy" id="2502781"/>
    <lineage>
        <taxon>Bacteria</taxon>
        <taxon>Pseudomonadati</taxon>
        <taxon>Bacteroidota</taxon>
        <taxon>Cytophagia</taxon>
        <taxon>Cytophagales</taxon>
        <taxon>Hymenobacteraceae</taxon>
        <taxon>Hymenobacter</taxon>
    </lineage>
</organism>